<protein>
    <submittedName>
        <fullName evidence="9">Membrane progestin receptor beta-like</fullName>
    </submittedName>
</protein>
<feature type="transmembrane region" description="Helical" evidence="7">
    <location>
        <begin position="136"/>
        <end position="158"/>
    </location>
</feature>
<feature type="transmembrane region" description="Helical" evidence="7">
    <location>
        <begin position="101"/>
        <end position="124"/>
    </location>
</feature>
<sequence length="338" mass="38431">MKVFAIFEMNVLAELQTSLKDRWCSPSDTLHASKIPKALREPAIITGYRPVNRSWNYYLFSMFRLHNETFNVWSHLVGIVAIILVLLNLSDTYGFSGNKHLWPALTFGICAIITNLFSTVAHLFHSKSTTVHYTMFLLDYIGVTFYAFGSGVLAMYACSTKTFYEAWSQYYLSTLVIACWFSYIVLCFAKCIYGEDPFNKSKKRLQVGSVVILSVWLIAPLFERYKTCFMQNGCSFSSLNHITICILLFGLQAFFFGSHLPEKMFPGKCDILGQGHQIFHILSNLTQVTQIRAVVMDMRSGHSDHTDPAFSELLFYGVLLMALSISTFLLARKFTPNS</sequence>
<proteinExistence type="inferred from homology"/>
<reference evidence="9" key="1">
    <citation type="submission" date="2025-08" db="UniProtKB">
        <authorList>
            <consortium name="RefSeq"/>
        </authorList>
    </citation>
    <scope>IDENTIFICATION</scope>
    <source>
        <tissue evidence="9">Whole sample</tissue>
    </source>
</reference>
<feature type="binding site" evidence="6">
    <location>
        <position position="276"/>
    </location>
    <ligand>
        <name>Zn(2+)</name>
        <dbReference type="ChEBI" id="CHEBI:29105"/>
    </ligand>
</feature>
<evidence type="ECO:0000256" key="7">
    <source>
        <dbReference type="SAM" id="Phobius"/>
    </source>
</evidence>
<dbReference type="RefSeq" id="XP_022331480.1">
    <property type="nucleotide sequence ID" value="XM_022475772.1"/>
</dbReference>
<keyword evidence="3 7" id="KW-0812">Transmembrane</keyword>
<keyword evidence="5 7" id="KW-0472">Membrane</keyword>
<evidence type="ECO:0000256" key="3">
    <source>
        <dbReference type="ARBA" id="ARBA00022692"/>
    </source>
</evidence>
<evidence type="ECO:0000256" key="5">
    <source>
        <dbReference type="ARBA" id="ARBA00023136"/>
    </source>
</evidence>
<dbReference type="Pfam" id="PF03006">
    <property type="entry name" value="HlyIII"/>
    <property type="match status" value="1"/>
</dbReference>
<dbReference type="InterPro" id="IPR004254">
    <property type="entry name" value="AdipoR/HlyIII-related"/>
</dbReference>
<evidence type="ECO:0000256" key="4">
    <source>
        <dbReference type="ARBA" id="ARBA00022989"/>
    </source>
</evidence>
<dbReference type="PANTHER" id="PTHR20855:SF92">
    <property type="entry name" value="PROGESTIN AND ADIPOQ RECEPTOR FAMILY MEMBER 3-LIKE"/>
    <property type="match status" value="1"/>
</dbReference>
<feature type="transmembrane region" description="Helical" evidence="7">
    <location>
        <begin position="72"/>
        <end position="89"/>
    </location>
</feature>
<feature type="transmembrane region" description="Helical" evidence="7">
    <location>
        <begin position="234"/>
        <end position="256"/>
    </location>
</feature>
<feature type="binding site" evidence="6">
    <location>
        <position position="280"/>
    </location>
    <ligand>
        <name>Zn(2+)</name>
        <dbReference type="ChEBI" id="CHEBI:29105"/>
    </ligand>
</feature>
<feature type="binding site" evidence="6">
    <location>
        <position position="122"/>
    </location>
    <ligand>
        <name>Zn(2+)</name>
        <dbReference type="ChEBI" id="CHEBI:29105"/>
    </ligand>
</feature>
<dbReference type="GO" id="GO:0038023">
    <property type="term" value="F:signaling receptor activity"/>
    <property type="evidence" value="ECO:0007669"/>
    <property type="project" value="TreeGrafter"/>
</dbReference>
<evidence type="ECO:0000256" key="6">
    <source>
        <dbReference type="PIRSR" id="PIRSR604254-1"/>
    </source>
</evidence>
<dbReference type="Proteomes" id="UP000694844">
    <property type="component" value="Chromosome 4"/>
</dbReference>
<evidence type="ECO:0000256" key="2">
    <source>
        <dbReference type="ARBA" id="ARBA00007018"/>
    </source>
</evidence>
<dbReference type="GO" id="GO:0016020">
    <property type="term" value="C:membrane"/>
    <property type="evidence" value="ECO:0007669"/>
    <property type="project" value="UniProtKB-SubCell"/>
</dbReference>
<gene>
    <name evidence="9" type="primary">LOC111129403</name>
</gene>
<comment type="subcellular location">
    <subcellularLocation>
        <location evidence="1">Membrane</location>
        <topology evidence="1">Multi-pass membrane protein</topology>
    </subcellularLocation>
</comment>
<evidence type="ECO:0000256" key="1">
    <source>
        <dbReference type="ARBA" id="ARBA00004141"/>
    </source>
</evidence>
<keyword evidence="6" id="KW-0862">Zinc</keyword>
<evidence type="ECO:0000313" key="8">
    <source>
        <dbReference type="Proteomes" id="UP000694844"/>
    </source>
</evidence>
<keyword evidence="6" id="KW-0479">Metal-binding</keyword>
<dbReference type="GO" id="GO:0046872">
    <property type="term" value="F:metal ion binding"/>
    <property type="evidence" value="ECO:0007669"/>
    <property type="project" value="UniProtKB-KW"/>
</dbReference>
<organism evidence="8 9">
    <name type="scientific">Crassostrea virginica</name>
    <name type="common">Eastern oyster</name>
    <dbReference type="NCBI Taxonomy" id="6565"/>
    <lineage>
        <taxon>Eukaryota</taxon>
        <taxon>Metazoa</taxon>
        <taxon>Spiralia</taxon>
        <taxon>Lophotrochozoa</taxon>
        <taxon>Mollusca</taxon>
        <taxon>Bivalvia</taxon>
        <taxon>Autobranchia</taxon>
        <taxon>Pteriomorphia</taxon>
        <taxon>Ostreida</taxon>
        <taxon>Ostreoidea</taxon>
        <taxon>Ostreidae</taxon>
        <taxon>Crassostrea</taxon>
    </lineage>
</organism>
<keyword evidence="4 7" id="KW-1133">Transmembrane helix</keyword>
<comment type="similarity">
    <text evidence="2">Belongs to the ADIPOR family.</text>
</comment>
<name>A0A8B8DUB2_CRAVI</name>
<dbReference type="PANTHER" id="PTHR20855">
    <property type="entry name" value="ADIPOR/PROGESTIN RECEPTOR-RELATED"/>
    <property type="match status" value="1"/>
</dbReference>
<dbReference type="AlphaFoldDB" id="A0A8B8DUB2"/>
<dbReference type="OrthoDB" id="535992at2759"/>
<keyword evidence="8" id="KW-1185">Reference proteome</keyword>
<accession>A0A8B8DUB2</accession>
<dbReference type="GeneID" id="111129403"/>
<evidence type="ECO:0000313" key="9">
    <source>
        <dbReference type="RefSeq" id="XP_022331480.1"/>
    </source>
</evidence>
<feature type="transmembrane region" description="Helical" evidence="7">
    <location>
        <begin position="313"/>
        <end position="331"/>
    </location>
</feature>
<dbReference type="KEGG" id="cvn:111129403"/>
<feature type="transmembrane region" description="Helical" evidence="7">
    <location>
        <begin position="170"/>
        <end position="193"/>
    </location>
</feature>